<dbReference type="AlphaFoldDB" id="A0A2C9UE98"/>
<protein>
    <submittedName>
        <fullName evidence="2">Uncharacterized protein</fullName>
    </submittedName>
</protein>
<accession>A0A2C9UE98</accession>
<evidence type="ECO:0000313" key="2">
    <source>
        <dbReference type="EMBL" id="OAY28739.1"/>
    </source>
</evidence>
<proteinExistence type="predicted"/>
<dbReference type="EMBL" id="CM004401">
    <property type="protein sequence ID" value="OAY28739.1"/>
    <property type="molecule type" value="Genomic_DNA"/>
</dbReference>
<evidence type="ECO:0000256" key="1">
    <source>
        <dbReference type="SAM" id="Phobius"/>
    </source>
</evidence>
<keyword evidence="1" id="KW-0472">Membrane</keyword>
<keyword evidence="1" id="KW-0812">Transmembrane</keyword>
<name>A0A2C9UE98_MANES</name>
<feature type="transmembrane region" description="Helical" evidence="1">
    <location>
        <begin position="41"/>
        <end position="57"/>
    </location>
</feature>
<keyword evidence="1" id="KW-1133">Transmembrane helix</keyword>
<organism evidence="2">
    <name type="scientific">Manihot esculenta</name>
    <name type="common">Cassava</name>
    <name type="synonym">Jatropha manihot</name>
    <dbReference type="NCBI Taxonomy" id="3983"/>
    <lineage>
        <taxon>Eukaryota</taxon>
        <taxon>Viridiplantae</taxon>
        <taxon>Streptophyta</taxon>
        <taxon>Embryophyta</taxon>
        <taxon>Tracheophyta</taxon>
        <taxon>Spermatophyta</taxon>
        <taxon>Magnoliopsida</taxon>
        <taxon>eudicotyledons</taxon>
        <taxon>Gunneridae</taxon>
        <taxon>Pentapetalae</taxon>
        <taxon>rosids</taxon>
        <taxon>fabids</taxon>
        <taxon>Malpighiales</taxon>
        <taxon>Euphorbiaceae</taxon>
        <taxon>Crotonoideae</taxon>
        <taxon>Manihoteae</taxon>
        <taxon>Manihot</taxon>
    </lineage>
</organism>
<reference evidence="2" key="1">
    <citation type="submission" date="2016-02" db="EMBL/GenBank/DDBJ databases">
        <title>WGS assembly of Manihot esculenta.</title>
        <authorList>
            <person name="Bredeson J.V."/>
            <person name="Prochnik S.E."/>
            <person name="Lyons J.B."/>
            <person name="Schmutz J."/>
            <person name="Grimwood J."/>
            <person name="Vrebalov J."/>
            <person name="Bart R.S."/>
            <person name="Amuge T."/>
            <person name="Ferguson M.E."/>
            <person name="Green R."/>
            <person name="Putnam N."/>
            <person name="Stites J."/>
            <person name="Rounsley S."/>
            <person name="Rokhsar D.S."/>
        </authorList>
    </citation>
    <scope>NUCLEOTIDE SEQUENCE [LARGE SCALE GENOMIC DNA]</scope>
    <source>
        <tissue evidence="2">Leaf</tissue>
    </source>
</reference>
<gene>
    <name evidence="2" type="ORF">MANES_15G091100</name>
</gene>
<sequence>MRRFFLGVLGSTKKSIRRSRSRSRSSDEIAEIFNLFSDRTLLFLLLASSFIAAALIGQGKN</sequence>